<dbReference type="Pfam" id="PF13962">
    <property type="entry name" value="PGG"/>
    <property type="match status" value="1"/>
</dbReference>
<dbReference type="PANTHER" id="PTHR24177:SF329">
    <property type="entry name" value="ANKYRIN REPEAT PROTEIN"/>
    <property type="match status" value="1"/>
</dbReference>
<dbReference type="SUPFAM" id="SSF48403">
    <property type="entry name" value="Ankyrin repeat"/>
    <property type="match status" value="1"/>
</dbReference>
<evidence type="ECO:0000256" key="1">
    <source>
        <dbReference type="SAM" id="MobiDB-lite"/>
    </source>
</evidence>
<dbReference type="GO" id="GO:0016020">
    <property type="term" value="C:membrane"/>
    <property type="evidence" value="ECO:0007669"/>
    <property type="project" value="TreeGrafter"/>
</dbReference>
<feature type="transmembrane region" description="Helical" evidence="2">
    <location>
        <begin position="425"/>
        <end position="447"/>
    </location>
</feature>
<protein>
    <recommendedName>
        <fullName evidence="3">PGG domain-containing protein</fullName>
    </recommendedName>
</protein>
<gene>
    <name evidence="4" type="ORF">SLEP1_g57365</name>
</gene>
<reference evidence="4 5" key="1">
    <citation type="journal article" date="2021" name="Commun. Biol.">
        <title>The genome of Shorea leprosula (Dipterocarpaceae) highlights the ecological relevance of drought in aseasonal tropical rainforests.</title>
        <authorList>
            <person name="Ng K.K.S."/>
            <person name="Kobayashi M.J."/>
            <person name="Fawcett J.A."/>
            <person name="Hatakeyama M."/>
            <person name="Paape T."/>
            <person name="Ng C.H."/>
            <person name="Ang C.C."/>
            <person name="Tnah L.H."/>
            <person name="Lee C.T."/>
            <person name="Nishiyama T."/>
            <person name="Sese J."/>
            <person name="O'Brien M.J."/>
            <person name="Copetti D."/>
            <person name="Mohd Noor M.I."/>
            <person name="Ong R.C."/>
            <person name="Putra M."/>
            <person name="Sireger I.Z."/>
            <person name="Indrioko S."/>
            <person name="Kosugi Y."/>
            <person name="Izuno A."/>
            <person name="Isagi Y."/>
            <person name="Lee S.L."/>
            <person name="Shimizu K.K."/>
        </authorList>
    </citation>
    <scope>NUCLEOTIDE SEQUENCE [LARGE SCALE GENOMIC DNA]</scope>
    <source>
        <strain evidence="4">214</strain>
    </source>
</reference>
<name>A0AAV5MPL7_9ROSI</name>
<dbReference type="InterPro" id="IPR026961">
    <property type="entry name" value="PGG_dom"/>
</dbReference>
<feature type="region of interest" description="Disordered" evidence="1">
    <location>
        <begin position="153"/>
        <end position="173"/>
    </location>
</feature>
<dbReference type="InterPro" id="IPR036770">
    <property type="entry name" value="Ankyrin_rpt-contain_sf"/>
</dbReference>
<feature type="domain" description="PGG" evidence="3">
    <location>
        <begin position="378"/>
        <end position="491"/>
    </location>
</feature>
<feature type="transmembrane region" description="Helical" evidence="2">
    <location>
        <begin position="380"/>
        <end position="405"/>
    </location>
</feature>
<evidence type="ECO:0000313" key="4">
    <source>
        <dbReference type="EMBL" id="GKV50666.1"/>
    </source>
</evidence>
<feature type="transmembrane region" description="Helical" evidence="2">
    <location>
        <begin position="467"/>
        <end position="493"/>
    </location>
</feature>
<dbReference type="EMBL" id="BPVZ01000385">
    <property type="protein sequence ID" value="GKV50666.1"/>
    <property type="molecule type" value="Genomic_DNA"/>
</dbReference>
<dbReference type="Proteomes" id="UP001054252">
    <property type="component" value="Unassembled WGS sequence"/>
</dbReference>
<evidence type="ECO:0000259" key="3">
    <source>
        <dbReference type="Pfam" id="PF13962"/>
    </source>
</evidence>
<keyword evidence="2" id="KW-1133">Transmembrane helix</keyword>
<accession>A0AAV5MPL7</accession>
<keyword evidence="5" id="KW-1185">Reference proteome</keyword>
<feature type="transmembrane region" description="Helical" evidence="2">
    <location>
        <begin position="499"/>
        <end position="523"/>
    </location>
</feature>
<dbReference type="Gene3D" id="1.25.40.20">
    <property type="entry name" value="Ankyrin repeat-containing domain"/>
    <property type="match status" value="2"/>
</dbReference>
<keyword evidence="2" id="KW-0812">Transmembrane</keyword>
<evidence type="ECO:0000256" key="2">
    <source>
        <dbReference type="SAM" id="Phobius"/>
    </source>
</evidence>
<dbReference type="AlphaFoldDB" id="A0AAV5MPL7"/>
<dbReference type="PANTHER" id="PTHR24177">
    <property type="entry name" value="CASKIN"/>
    <property type="match status" value="1"/>
</dbReference>
<sequence length="543" mass="60678">MSKTDLEIQDMNGCTALSFAARSGKKIAEFLVKENPQLPTIPNKQGYIPIVGASASGDKDLTKYLYSVTDKELLSPDGGKNGPRLLNYTIIGKMFDISLDLLRKYPSLAVTKDSSQGTPILILSNEPSAFFSGTGLGFWQCLIYHRIKINEHSSSNDVSSSDDVRIPVPPQEQNEEKNIKMQTFSGLRALDLMLLKFSGIKQIYDLKLIHTHSLAFLERMCEHIASLNRKESAAGQVYDAFFQATKNGMEEFVVAMLKARPHLIYIIDKNKRTLFMCAVEHRQEKIFSIFCSIVAWKHRFNSIDNQGNNCLHIAGMLAPESQLARISGAALQMQRELQWFKEVQGIVPEWCKKARNKDGEIPSDVFTKSHKKLAKQGEEWMKATASSSSVVGSLIITVMFAAIFTVPGGNKQDIGFPIFLGKKSFMVFLISDAISLFTASISVLMFLGILTSRYAEEDFYKSLPQKLILGLSALFISIVTMMVTFSSALIIMLQGRLSVILPIILLAALPVTLFMFLQFPLLVEIFISTYRPGILVKTKNLWH</sequence>
<proteinExistence type="predicted"/>
<evidence type="ECO:0000313" key="5">
    <source>
        <dbReference type="Proteomes" id="UP001054252"/>
    </source>
</evidence>
<organism evidence="4 5">
    <name type="scientific">Rubroshorea leprosula</name>
    <dbReference type="NCBI Taxonomy" id="152421"/>
    <lineage>
        <taxon>Eukaryota</taxon>
        <taxon>Viridiplantae</taxon>
        <taxon>Streptophyta</taxon>
        <taxon>Embryophyta</taxon>
        <taxon>Tracheophyta</taxon>
        <taxon>Spermatophyta</taxon>
        <taxon>Magnoliopsida</taxon>
        <taxon>eudicotyledons</taxon>
        <taxon>Gunneridae</taxon>
        <taxon>Pentapetalae</taxon>
        <taxon>rosids</taxon>
        <taxon>malvids</taxon>
        <taxon>Malvales</taxon>
        <taxon>Dipterocarpaceae</taxon>
        <taxon>Rubroshorea</taxon>
    </lineage>
</organism>
<comment type="caution">
    <text evidence="4">The sequence shown here is derived from an EMBL/GenBank/DDBJ whole genome shotgun (WGS) entry which is preliminary data.</text>
</comment>
<keyword evidence="2" id="KW-0472">Membrane</keyword>